<dbReference type="SUPFAM" id="SSF81345">
    <property type="entry name" value="ABC transporter involved in vitamin B12 uptake, BtuC"/>
    <property type="match status" value="1"/>
</dbReference>
<reference evidence="10 11" key="1">
    <citation type="submission" date="2024-07" db="EMBL/GenBank/DDBJ databases">
        <authorList>
            <person name="Thanompreechachai J."/>
            <person name="Duangmal K."/>
        </authorList>
    </citation>
    <scope>NUCLEOTIDE SEQUENCE [LARGE SCALE GENOMIC DNA]</scope>
    <source>
        <strain evidence="10 11">LSe6-4</strain>
    </source>
</reference>
<evidence type="ECO:0000256" key="3">
    <source>
        <dbReference type="ARBA" id="ARBA00022448"/>
    </source>
</evidence>
<feature type="transmembrane region" description="Helical" evidence="9">
    <location>
        <begin position="169"/>
        <end position="190"/>
    </location>
</feature>
<evidence type="ECO:0000256" key="8">
    <source>
        <dbReference type="SAM" id="MobiDB-lite"/>
    </source>
</evidence>
<dbReference type="RefSeq" id="WP_370442511.1">
    <property type="nucleotide sequence ID" value="NZ_JBGFTU010000020.1"/>
</dbReference>
<evidence type="ECO:0000256" key="7">
    <source>
        <dbReference type="ARBA" id="ARBA00023136"/>
    </source>
</evidence>
<evidence type="ECO:0000313" key="11">
    <source>
        <dbReference type="Proteomes" id="UP001565927"/>
    </source>
</evidence>
<evidence type="ECO:0000256" key="4">
    <source>
        <dbReference type="ARBA" id="ARBA00022475"/>
    </source>
</evidence>
<organism evidence="10 11">
    <name type="scientific">Kineococcus halophytocola</name>
    <dbReference type="NCBI Taxonomy" id="3234027"/>
    <lineage>
        <taxon>Bacteria</taxon>
        <taxon>Bacillati</taxon>
        <taxon>Actinomycetota</taxon>
        <taxon>Actinomycetes</taxon>
        <taxon>Kineosporiales</taxon>
        <taxon>Kineosporiaceae</taxon>
        <taxon>Kineococcus</taxon>
    </lineage>
</organism>
<accession>A0ABV4H3Y0</accession>
<evidence type="ECO:0000256" key="1">
    <source>
        <dbReference type="ARBA" id="ARBA00004651"/>
    </source>
</evidence>
<protein>
    <submittedName>
        <fullName evidence="10">FecCD family ABC transporter permease</fullName>
    </submittedName>
</protein>
<comment type="similarity">
    <text evidence="2">Belongs to the binding-protein-dependent transport system permease family. FecCD subfamily.</text>
</comment>
<evidence type="ECO:0000256" key="6">
    <source>
        <dbReference type="ARBA" id="ARBA00022989"/>
    </source>
</evidence>
<keyword evidence="5 9" id="KW-0812">Transmembrane</keyword>
<keyword evidence="11" id="KW-1185">Reference proteome</keyword>
<keyword evidence="7 9" id="KW-0472">Membrane</keyword>
<keyword evidence="4" id="KW-1003">Cell membrane</keyword>
<dbReference type="Proteomes" id="UP001565927">
    <property type="component" value="Unassembled WGS sequence"/>
</dbReference>
<comment type="subcellular location">
    <subcellularLocation>
        <location evidence="1">Cell membrane</location>
        <topology evidence="1">Multi-pass membrane protein</topology>
    </subcellularLocation>
</comment>
<proteinExistence type="inferred from homology"/>
<feature type="region of interest" description="Disordered" evidence="8">
    <location>
        <begin position="1"/>
        <end position="21"/>
    </location>
</feature>
<dbReference type="InterPro" id="IPR000522">
    <property type="entry name" value="ABC_transptr_permease_BtuC"/>
</dbReference>
<keyword evidence="3" id="KW-0813">Transport</keyword>
<dbReference type="EMBL" id="JBGFTU010000020">
    <property type="protein sequence ID" value="MEZ0166287.1"/>
    <property type="molecule type" value="Genomic_DNA"/>
</dbReference>
<keyword evidence="6 9" id="KW-1133">Transmembrane helix</keyword>
<gene>
    <name evidence="10" type="ORF">AB2L27_16115</name>
</gene>
<dbReference type="InterPro" id="IPR037294">
    <property type="entry name" value="ABC_BtuC-like"/>
</dbReference>
<evidence type="ECO:0000256" key="2">
    <source>
        <dbReference type="ARBA" id="ARBA00007935"/>
    </source>
</evidence>
<evidence type="ECO:0000256" key="5">
    <source>
        <dbReference type="ARBA" id="ARBA00022692"/>
    </source>
</evidence>
<feature type="transmembrane region" description="Helical" evidence="9">
    <location>
        <begin position="138"/>
        <end position="157"/>
    </location>
</feature>
<dbReference type="Gene3D" id="1.10.3470.10">
    <property type="entry name" value="ABC transporter involved in vitamin B12 uptake, BtuC"/>
    <property type="match status" value="1"/>
</dbReference>
<feature type="transmembrane region" description="Helical" evidence="9">
    <location>
        <begin position="82"/>
        <end position="99"/>
    </location>
</feature>
<feature type="transmembrane region" description="Helical" evidence="9">
    <location>
        <begin position="257"/>
        <end position="287"/>
    </location>
</feature>
<dbReference type="PANTHER" id="PTHR30472">
    <property type="entry name" value="FERRIC ENTEROBACTIN TRANSPORT SYSTEM PERMEASE PROTEIN"/>
    <property type="match status" value="1"/>
</dbReference>
<comment type="caution">
    <text evidence="10">The sequence shown here is derived from an EMBL/GenBank/DDBJ whole genome shotgun (WGS) entry which is preliminary data.</text>
</comment>
<dbReference type="PANTHER" id="PTHR30472:SF1">
    <property type="entry name" value="FE(3+) DICITRATE TRANSPORT SYSTEM PERMEASE PROTEIN FECC-RELATED"/>
    <property type="match status" value="1"/>
</dbReference>
<dbReference type="CDD" id="cd06550">
    <property type="entry name" value="TM_ABC_iron-siderophores_like"/>
    <property type="match status" value="1"/>
</dbReference>
<dbReference type="Pfam" id="PF01032">
    <property type="entry name" value="FecCD"/>
    <property type="match status" value="1"/>
</dbReference>
<name>A0ABV4H3Y0_9ACTN</name>
<sequence>MPTSTTPRPAPAAPGRPASARRRGRRPVALLVAVLLLAAAVLASLAVGSREIALGTVLDALRGTGANPQDVLVVRELRVPRTLVGIAVGVALGLSGALMQALTRNPLADPGLLGVNAGAAAAMVTAVGVLGLTSRLQLVWAALLGAAVVSVAVYLLGATGRGGATPVRLALAGTAISAALYAYVSGQVLLDTRTFDRFRFWQVGTLAGHDLSVAAQLLPFFAVGTVLGLSQARALNALALGEDSGRALGAHVGRTRVLTAVAVTLLCGAATAAAGPIAFVGLAVPHLVRALTGPDQRWVLPLSCVLSPALLLTGDVLGRVVVRPGELEVSIVTAILGAPVLIALVRRRRLAQL</sequence>
<feature type="transmembrane region" description="Helical" evidence="9">
    <location>
        <begin position="327"/>
        <end position="345"/>
    </location>
</feature>
<evidence type="ECO:0000256" key="9">
    <source>
        <dbReference type="SAM" id="Phobius"/>
    </source>
</evidence>
<feature type="transmembrane region" description="Helical" evidence="9">
    <location>
        <begin position="111"/>
        <end position="132"/>
    </location>
</feature>
<evidence type="ECO:0000313" key="10">
    <source>
        <dbReference type="EMBL" id="MEZ0166287.1"/>
    </source>
</evidence>